<feature type="transmembrane region" description="Helical" evidence="1">
    <location>
        <begin position="106"/>
        <end position="124"/>
    </location>
</feature>
<keyword evidence="1" id="KW-1133">Transmembrane helix</keyword>
<accession>A0A8T1WTK4</accession>
<keyword evidence="1" id="KW-0812">Transmembrane</keyword>
<evidence type="ECO:0000313" key="3">
    <source>
        <dbReference type="Proteomes" id="UP000693981"/>
    </source>
</evidence>
<sequence length="302" mass="32159">MKSPAGGEQHCDVIYHRYPSKNFDDAQKPIPTALVVDPQDTDDEDASVRLQAPVTPSSSSEPSLCLKKPSFCEHLGRLLAFHTFNTVLGVGGAITVLVLVPLSVGLVPLFGLGILLFQCSASVVEGLARTDICLANVVIYQQPKLRKAFGIQSGFSTNNGCSGCCSRLVFLSRKMLLVMLYFATIKFAVGVLSLVGVWWGLVVPIAAISSGGSSDVIGWVDYHDHPGAYVAVVLGGWVIGVLCIVFVTKPSVILTKWACAEREIEDESDEYPMKAACDLNQPAADLEAAVVVTTASTKATGQ</sequence>
<gene>
    <name evidence="2" type="ORF">PHYBOEH_001186</name>
</gene>
<evidence type="ECO:0000313" key="2">
    <source>
        <dbReference type="EMBL" id="KAG7397137.1"/>
    </source>
</evidence>
<keyword evidence="1" id="KW-0472">Membrane</keyword>
<comment type="caution">
    <text evidence="2">The sequence shown here is derived from an EMBL/GenBank/DDBJ whole genome shotgun (WGS) entry which is preliminary data.</text>
</comment>
<name>A0A8T1WTK4_9STRA</name>
<protein>
    <submittedName>
        <fullName evidence="2">Uncharacterized protein</fullName>
    </submittedName>
</protein>
<dbReference type="EMBL" id="JAGDFL010000124">
    <property type="protein sequence ID" value="KAG7397137.1"/>
    <property type="molecule type" value="Genomic_DNA"/>
</dbReference>
<evidence type="ECO:0000256" key="1">
    <source>
        <dbReference type="SAM" id="Phobius"/>
    </source>
</evidence>
<dbReference type="AlphaFoldDB" id="A0A8T1WTK4"/>
<feature type="transmembrane region" description="Helical" evidence="1">
    <location>
        <begin position="228"/>
        <end position="247"/>
    </location>
</feature>
<feature type="transmembrane region" description="Helical" evidence="1">
    <location>
        <begin position="176"/>
        <end position="208"/>
    </location>
</feature>
<dbReference type="Proteomes" id="UP000693981">
    <property type="component" value="Unassembled WGS sequence"/>
</dbReference>
<keyword evidence="3" id="KW-1185">Reference proteome</keyword>
<reference evidence="2" key="1">
    <citation type="submission" date="2021-02" db="EMBL/GenBank/DDBJ databases">
        <authorList>
            <person name="Palmer J.M."/>
        </authorList>
    </citation>
    <scope>NUCLEOTIDE SEQUENCE</scope>
    <source>
        <strain evidence="2">SCRP23</strain>
    </source>
</reference>
<dbReference type="OrthoDB" id="125651at2759"/>
<organism evidence="2 3">
    <name type="scientific">Phytophthora boehmeriae</name>
    <dbReference type="NCBI Taxonomy" id="109152"/>
    <lineage>
        <taxon>Eukaryota</taxon>
        <taxon>Sar</taxon>
        <taxon>Stramenopiles</taxon>
        <taxon>Oomycota</taxon>
        <taxon>Peronosporomycetes</taxon>
        <taxon>Peronosporales</taxon>
        <taxon>Peronosporaceae</taxon>
        <taxon>Phytophthora</taxon>
    </lineage>
</organism>
<proteinExistence type="predicted"/>
<feature type="transmembrane region" description="Helical" evidence="1">
    <location>
        <begin position="78"/>
        <end position="100"/>
    </location>
</feature>